<dbReference type="KEGG" id="tsa:AciPR4_2415"/>
<protein>
    <recommendedName>
        <fullName evidence="3">Adenylate cyclase</fullName>
    </recommendedName>
</protein>
<dbReference type="Proteomes" id="UP000006844">
    <property type="component" value="Chromosome"/>
</dbReference>
<keyword evidence="2" id="KW-1185">Reference proteome</keyword>
<name>E8UYP2_TERSS</name>
<dbReference type="eggNOG" id="COG0457">
    <property type="taxonomic scope" value="Bacteria"/>
</dbReference>
<proteinExistence type="predicted"/>
<evidence type="ECO:0000313" key="1">
    <source>
        <dbReference type="EMBL" id="ADV83195.1"/>
    </source>
</evidence>
<accession>E8UYP2</accession>
<evidence type="ECO:0000313" key="2">
    <source>
        <dbReference type="Proteomes" id="UP000006844"/>
    </source>
</evidence>
<dbReference type="AlphaFoldDB" id="E8UYP2"/>
<dbReference type="STRING" id="401053.AciPR4_2415"/>
<dbReference type="RefSeq" id="WP_013568928.1">
    <property type="nucleotide sequence ID" value="NC_014963.1"/>
</dbReference>
<organism evidence="1 2">
    <name type="scientific">Terriglobus saanensis (strain ATCC BAA-1853 / DSM 23119 / SP1PR4)</name>
    <dbReference type="NCBI Taxonomy" id="401053"/>
    <lineage>
        <taxon>Bacteria</taxon>
        <taxon>Pseudomonadati</taxon>
        <taxon>Acidobacteriota</taxon>
        <taxon>Terriglobia</taxon>
        <taxon>Terriglobales</taxon>
        <taxon>Acidobacteriaceae</taxon>
        <taxon>Terriglobus</taxon>
    </lineage>
</organism>
<evidence type="ECO:0008006" key="3">
    <source>
        <dbReference type="Google" id="ProtNLM"/>
    </source>
</evidence>
<dbReference type="HOGENOM" id="CLU_036287_0_0_0"/>
<reference evidence="1 2" key="1">
    <citation type="journal article" date="2012" name="Stand. Genomic Sci.">
        <title>Complete genome sequence of Terriglobus saanensis type strain SP1PR4(T), an Acidobacteria from tundra soil.</title>
        <authorList>
            <person name="Rawat S.R."/>
            <person name="Mannisto M.K."/>
            <person name="Starovoytov V."/>
            <person name="Goodwin L."/>
            <person name="Nolan M."/>
            <person name="Hauser L."/>
            <person name="Land M."/>
            <person name="Davenport K.W."/>
            <person name="Woyke T."/>
            <person name="Haggblom M.M."/>
        </authorList>
    </citation>
    <scope>NUCLEOTIDE SEQUENCE</scope>
    <source>
        <strain evidence="2">ATCC BAA-1853 / DSM 23119 / SP1PR4</strain>
    </source>
</reference>
<dbReference type="OrthoDB" id="115074at2"/>
<sequence>MSTQRINLEIWKPRSEADRNTVLAELQTILASSHFSNSKRYPALLRYVVESRLAGKSDQLKERTLGMEVFQRPADYDTSTDTVVRYTAGEVRKRLAMYYHEDHPESVLQISLPAGSYVPEFMRVVPEDEHADSSAIETVVMPPAEAATFASASWLESTSHPVPHVQPAPGRPSWKIAALSLIVLSVILSIAAVMRYRATSQDRVLTQFWSPLVHDPAGVLICSGGSVFSPNNYSGVMTAGKGVEYPFISMPVVFSLARLSALLEHGGAKYALQASASTPLTDLRDRSVIMVGAYNNDWSLRLVAPLRFHFAPESKASIVDSQRPSVRWARDASLPYSSGDDYALVARFRDPTTGSIVLVLGGLGRNGTEAATQFVTTPQYLHMLSDRVGKNLGNQNIEVVLKTNVIEGKTGAPSIQDIHTW</sequence>
<gene>
    <name evidence="1" type="ordered locus">AciPR4_2415</name>
</gene>
<dbReference type="EMBL" id="CP002467">
    <property type="protein sequence ID" value="ADV83195.1"/>
    <property type="molecule type" value="Genomic_DNA"/>
</dbReference>